<organism evidence="4 5">
    <name type="scientific">Bacteroides salyersiae</name>
    <dbReference type="NCBI Taxonomy" id="291644"/>
    <lineage>
        <taxon>Bacteria</taxon>
        <taxon>Pseudomonadati</taxon>
        <taxon>Bacteroidota</taxon>
        <taxon>Bacteroidia</taxon>
        <taxon>Bacteroidales</taxon>
        <taxon>Bacteroidaceae</taxon>
        <taxon>Bacteroides</taxon>
    </lineage>
</organism>
<gene>
    <name evidence="4" type="ORF">F3F73_07000</name>
</gene>
<feature type="domain" description="Alpha-galactosidase NEW3" evidence="3">
    <location>
        <begin position="174"/>
        <end position="229"/>
    </location>
</feature>
<keyword evidence="1" id="KW-1133">Transmembrane helix</keyword>
<feature type="signal peptide" evidence="2">
    <location>
        <begin position="1"/>
        <end position="25"/>
    </location>
</feature>
<evidence type="ECO:0000256" key="1">
    <source>
        <dbReference type="SAM" id="Phobius"/>
    </source>
</evidence>
<proteinExistence type="predicted"/>
<dbReference type="GeneID" id="93117498"/>
<evidence type="ECO:0000256" key="2">
    <source>
        <dbReference type="SAM" id="SignalP"/>
    </source>
</evidence>
<protein>
    <recommendedName>
        <fullName evidence="3">Alpha-galactosidase NEW3 domain-containing protein</fullName>
    </recommendedName>
</protein>
<reference evidence="4 5" key="1">
    <citation type="journal article" date="2019" name="Nat. Med.">
        <title>A library of human gut bacterial isolates paired with longitudinal multiomics data enables mechanistic microbiome research.</title>
        <authorList>
            <person name="Poyet M."/>
            <person name="Groussin M."/>
            <person name="Gibbons S.M."/>
            <person name="Avila-Pacheco J."/>
            <person name="Jiang X."/>
            <person name="Kearney S.M."/>
            <person name="Perrotta A.R."/>
            <person name="Berdy B."/>
            <person name="Zhao S."/>
            <person name="Lieberman T.D."/>
            <person name="Swanson P.K."/>
            <person name="Smith M."/>
            <person name="Roesemann S."/>
            <person name="Alexander J.E."/>
            <person name="Rich S.A."/>
            <person name="Livny J."/>
            <person name="Vlamakis H."/>
            <person name="Clish C."/>
            <person name="Bullock K."/>
            <person name="Deik A."/>
            <person name="Scott J."/>
            <person name="Pierce K.A."/>
            <person name="Xavier R.J."/>
            <person name="Alm E.J."/>
        </authorList>
    </citation>
    <scope>NUCLEOTIDE SEQUENCE [LARGE SCALE GENOMIC DNA]</scope>
    <source>
        <strain evidence="4 5">BIOML-A10</strain>
    </source>
</reference>
<evidence type="ECO:0000313" key="4">
    <source>
        <dbReference type="EMBL" id="KAA3767464.1"/>
    </source>
</evidence>
<dbReference type="PANTHER" id="PTHR39198">
    <property type="entry name" value="HYPOTHETICAL MEMBRANE PROTEIN, CONSERVED"/>
    <property type="match status" value="1"/>
</dbReference>
<evidence type="ECO:0000259" key="3">
    <source>
        <dbReference type="Pfam" id="PF10633"/>
    </source>
</evidence>
<keyword evidence="2" id="KW-0732">Signal</keyword>
<comment type="caution">
    <text evidence="4">The sequence shown here is derived from an EMBL/GenBank/DDBJ whole genome shotgun (WGS) entry which is preliminary data.</text>
</comment>
<accession>A0A7J4XKZ3</accession>
<keyword evidence="1" id="KW-0812">Transmembrane</keyword>
<name>A0A7J4XKZ3_9BACE</name>
<dbReference type="AlphaFoldDB" id="A0A7J4XKZ3"/>
<dbReference type="PANTHER" id="PTHR39198:SF1">
    <property type="entry name" value="ALPHA-GALACTOSIDASE NEW3 DOMAIN-CONTAINING PROTEIN"/>
    <property type="match status" value="1"/>
</dbReference>
<sequence length="383" mass="41878">MTMRTNYLLFLVIMLGIFPLSHTQASDSISNNVVLYSPYTKISVSPGESINYSIDLINNGSEIYNENISLSGLPSSWKYDIKSGSWNIKQLAVLPNEKKNFSLTVNVPLKINRGNYNFLVSAGEAKLPLSIIVAQQGTYQSEFTTDQPNMQGNSKANFTFSTTLKNQTADQQLYALMADAPRGWNVIFKPNYKQATSAQIEANASQNITIEITPAANTETGTYKIPVRAVTKSTSAELALEVAITGTFQMELTTPQGLLSSDITAGDTKRIDLEIVNSGSSMLKDIQLTSRKPSDWEVSFEPSKVESLKAGAIANVTAILKASSKALPGDYVVTIDAKTPEVNANAQFRIAVKTPLIWGWMGALVIVVTIGGVYFLFRKYGRR</sequence>
<dbReference type="Pfam" id="PF10633">
    <property type="entry name" value="NPCBM_assoc"/>
    <property type="match status" value="2"/>
</dbReference>
<dbReference type="RefSeq" id="WP_005931430.1">
    <property type="nucleotide sequence ID" value="NZ_CABKSE010000002.1"/>
</dbReference>
<dbReference type="InterPro" id="IPR013783">
    <property type="entry name" value="Ig-like_fold"/>
</dbReference>
<dbReference type="EMBL" id="VWMK01000005">
    <property type="protein sequence ID" value="KAA3767464.1"/>
    <property type="molecule type" value="Genomic_DNA"/>
</dbReference>
<feature type="chain" id="PRO_5029610056" description="Alpha-galactosidase NEW3 domain-containing protein" evidence="2">
    <location>
        <begin position="26"/>
        <end position="383"/>
    </location>
</feature>
<evidence type="ECO:0000313" key="5">
    <source>
        <dbReference type="Proteomes" id="UP000422221"/>
    </source>
</evidence>
<keyword evidence="1" id="KW-0472">Membrane</keyword>
<dbReference type="InterPro" id="IPR018905">
    <property type="entry name" value="A-galactase_NEW3"/>
</dbReference>
<feature type="transmembrane region" description="Helical" evidence="1">
    <location>
        <begin position="357"/>
        <end position="377"/>
    </location>
</feature>
<dbReference type="Proteomes" id="UP000422221">
    <property type="component" value="Unassembled WGS sequence"/>
</dbReference>
<dbReference type="Gene3D" id="2.60.40.10">
    <property type="entry name" value="Immunoglobulins"/>
    <property type="match status" value="1"/>
</dbReference>
<feature type="domain" description="Alpha-galactosidase NEW3" evidence="3">
    <location>
        <begin position="263"/>
        <end position="338"/>
    </location>
</feature>